<dbReference type="InterPro" id="IPR002347">
    <property type="entry name" value="SDR_fam"/>
</dbReference>
<dbReference type="Gene3D" id="3.40.50.720">
    <property type="entry name" value="NAD(P)-binding Rossmann-like Domain"/>
    <property type="match status" value="1"/>
</dbReference>
<dbReference type="EMBL" id="FR746099">
    <property type="protein sequence ID" value="CCC39873.1"/>
    <property type="molecule type" value="Genomic_DNA"/>
</dbReference>
<comment type="similarity">
    <text evidence="1">Belongs to the short-chain dehydrogenases/reductases (SDR) family.</text>
</comment>
<name>G0LIF3_HALWC</name>
<dbReference type="Proteomes" id="UP000007954">
    <property type="component" value="Chromosome"/>
</dbReference>
<dbReference type="InterPro" id="IPR036291">
    <property type="entry name" value="NAD(P)-bd_dom_sf"/>
</dbReference>
<dbReference type="RefSeq" id="WP_014555627.1">
    <property type="nucleotide sequence ID" value="NC_017459.1"/>
</dbReference>
<dbReference type="AlphaFoldDB" id="G0LIF3"/>
<organism evidence="4 5">
    <name type="scientific">Haloquadratum walsbyi (strain DSM 16854 / JCM 12705 / C23)</name>
    <dbReference type="NCBI Taxonomy" id="768065"/>
    <lineage>
        <taxon>Archaea</taxon>
        <taxon>Methanobacteriati</taxon>
        <taxon>Methanobacteriota</taxon>
        <taxon>Stenosarchaea group</taxon>
        <taxon>Halobacteria</taxon>
        <taxon>Halobacteriales</taxon>
        <taxon>Haloferacaceae</taxon>
        <taxon>Haloquadratum</taxon>
    </lineage>
</organism>
<dbReference type="HOGENOM" id="CLU_010194_44_5_2"/>
<evidence type="ECO:0000256" key="3">
    <source>
        <dbReference type="SAM" id="MobiDB-lite"/>
    </source>
</evidence>
<dbReference type="KEGG" id="hwc:Hqrw_1959"/>
<proteinExistence type="inferred from homology"/>
<dbReference type="Pfam" id="PF00106">
    <property type="entry name" value="adh_short"/>
    <property type="match status" value="1"/>
</dbReference>
<protein>
    <submittedName>
        <fullName evidence="4">Probable oxidoreductase (Short-chain dehydrogenase family)</fullName>
        <ecNumber evidence="4">1.1.1.-</ecNumber>
    </submittedName>
</protein>
<dbReference type="EC" id="1.1.1.-" evidence="4"/>
<evidence type="ECO:0000256" key="2">
    <source>
        <dbReference type="ARBA" id="ARBA00023002"/>
    </source>
</evidence>
<accession>G0LIF3</accession>
<dbReference type="PRINTS" id="PR00081">
    <property type="entry name" value="GDHRDH"/>
</dbReference>
<dbReference type="PANTHER" id="PTHR24320">
    <property type="entry name" value="RETINOL DEHYDROGENASE"/>
    <property type="match status" value="1"/>
</dbReference>
<evidence type="ECO:0000313" key="4">
    <source>
        <dbReference type="EMBL" id="CCC39873.1"/>
    </source>
</evidence>
<dbReference type="PANTHER" id="PTHR24320:SF148">
    <property type="entry name" value="NAD(P)-BINDING ROSSMANN-FOLD SUPERFAMILY PROTEIN"/>
    <property type="match status" value="1"/>
</dbReference>
<evidence type="ECO:0000313" key="5">
    <source>
        <dbReference type="Proteomes" id="UP000007954"/>
    </source>
</evidence>
<evidence type="ECO:0000256" key="1">
    <source>
        <dbReference type="ARBA" id="ARBA00006484"/>
    </source>
</evidence>
<dbReference type="OrthoDB" id="10454at2157"/>
<dbReference type="GeneID" id="12446673"/>
<dbReference type="GO" id="GO:0016491">
    <property type="term" value="F:oxidoreductase activity"/>
    <property type="evidence" value="ECO:0007669"/>
    <property type="project" value="UniProtKB-KW"/>
</dbReference>
<sequence length="317" mass="33224">MTSTPEQLAGVADIDCTGMQALVTGSTSGIGRAAAIALGRLGADVIVHGRDATAGADVVDTVTAYGADAEFIAADFADVSAVRELAATVQSTTDGIDLLYNNAGGVFRDGQLTDCGVEYTFHVNHLAPYLLTTELLDHLNTDARVVTTASAAHQGASLDINRTRTVDDHSAFWAYNHSKLANILFTTELAKRVDASKYTATAVCVHPGAIPGSGFTRFLPGPLPRIIQSLEAVPGVTTVNDGAAELLFAGISSQATDYSGQYLASQQLKKPSSDARDEASARRLWQESASILDITEPLNNLPDNQQSNSGVDIDVTG</sequence>
<reference evidence="4 5" key="1">
    <citation type="journal article" date="2011" name="PLoS ONE">
        <title>Haloquadratum walsbyi: limited diversity in a global pond.</title>
        <authorList>
            <person name="Dyall-Smith M."/>
            <person name="Pfeiffer F."/>
            <person name="Klee K."/>
            <person name="Palm P."/>
            <person name="Gross K."/>
            <person name="Schuster S.C."/>
            <person name="Rampp M."/>
            <person name="Oesterhelt D."/>
        </authorList>
    </citation>
    <scope>NUCLEOTIDE SEQUENCE [LARGE SCALE GENOMIC DNA]</scope>
    <source>
        <strain evidence="5">DSM 16854 / JCM 12705 / C23</strain>
    </source>
</reference>
<dbReference type="SUPFAM" id="SSF51735">
    <property type="entry name" value="NAD(P)-binding Rossmann-fold domains"/>
    <property type="match status" value="1"/>
</dbReference>
<keyword evidence="2 4" id="KW-0560">Oxidoreductase</keyword>
<feature type="compositionally biased region" description="Polar residues" evidence="3">
    <location>
        <begin position="297"/>
        <end position="310"/>
    </location>
</feature>
<gene>
    <name evidence="4" type="ordered locus">Hqrw_1959</name>
</gene>
<feature type="region of interest" description="Disordered" evidence="3">
    <location>
        <begin position="296"/>
        <end position="317"/>
    </location>
</feature>